<gene>
    <name evidence="1" type="ORF">E2C01_075524</name>
</gene>
<comment type="caution">
    <text evidence="1">The sequence shown here is derived from an EMBL/GenBank/DDBJ whole genome shotgun (WGS) entry which is preliminary data.</text>
</comment>
<keyword evidence="2" id="KW-1185">Reference proteome</keyword>
<evidence type="ECO:0000313" key="2">
    <source>
        <dbReference type="Proteomes" id="UP000324222"/>
    </source>
</evidence>
<sequence length="89" mass="9943">MCLISRRGSVRGVRMEHRAISSGNLRNLSRENEEDRRGRELRKAGSKTGWLAGRRVGEEGVRAGWAGRQPHASLPWSKPKTPLVNIIDA</sequence>
<evidence type="ECO:0000313" key="1">
    <source>
        <dbReference type="EMBL" id="MPC80926.1"/>
    </source>
</evidence>
<dbReference type="Proteomes" id="UP000324222">
    <property type="component" value="Unassembled WGS sequence"/>
</dbReference>
<organism evidence="1 2">
    <name type="scientific">Portunus trituberculatus</name>
    <name type="common">Swimming crab</name>
    <name type="synonym">Neptunus trituberculatus</name>
    <dbReference type="NCBI Taxonomy" id="210409"/>
    <lineage>
        <taxon>Eukaryota</taxon>
        <taxon>Metazoa</taxon>
        <taxon>Ecdysozoa</taxon>
        <taxon>Arthropoda</taxon>
        <taxon>Crustacea</taxon>
        <taxon>Multicrustacea</taxon>
        <taxon>Malacostraca</taxon>
        <taxon>Eumalacostraca</taxon>
        <taxon>Eucarida</taxon>
        <taxon>Decapoda</taxon>
        <taxon>Pleocyemata</taxon>
        <taxon>Brachyura</taxon>
        <taxon>Eubrachyura</taxon>
        <taxon>Portunoidea</taxon>
        <taxon>Portunidae</taxon>
        <taxon>Portuninae</taxon>
        <taxon>Portunus</taxon>
    </lineage>
</organism>
<name>A0A5B7IG14_PORTR</name>
<dbReference type="AlphaFoldDB" id="A0A5B7IG14"/>
<proteinExistence type="predicted"/>
<reference evidence="1 2" key="1">
    <citation type="submission" date="2019-05" db="EMBL/GenBank/DDBJ databases">
        <title>Another draft genome of Portunus trituberculatus and its Hox gene families provides insights of decapod evolution.</title>
        <authorList>
            <person name="Jeong J.-H."/>
            <person name="Song I."/>
            <person name="Kim S."/>
            <person name="Choi T."/>
            <person name="Kim D."/>
            <person name="Ryu S."/>
            <person name="Kim W."/>
        </authorList>
    </citation>
    <scope>NUCLEOTIDE SEQUENCE [LARGE SCALE GENOMIC DNA]</scope>
    <source>
        <tissue evidence="1">Muscle</tissue>
    </source>
</reference>
<protein>
    <submittedName>
        <fullName evidence="1">Uncharacterized protein</fullName>
    </submittedName>
</protein>
<accession>A0A5B7IG14</accession>
<dbReference type="EMBL" id="VSRR010055424">
    <property type="protein sequence ID" value="MPC80926.1"/>
    <property type="molecule type" value="Genomic_DNA"/>
</dbReference>